<organism evidence="3 4">
    <name type="scientific">Asaia krungthepensis NRIC 0535</name>
    <dbReference type="NCBI Taxonomy" id="1307925"/>
    <lineage>
        <taxon>Bacteria</taxon>
        <taxon>Pseudomonadati</taxon>
        <taxon>Pseudomonadota</taxon>
        <taxon>Alphaproteobacteria</taxon>
        <taxon>Acetobacterales</taxon>
        <taxon>Acetobacteraceae</taxon>
        <taxon>Asaia</taxon>
    </lineage>
</organism>
<dbReference type="EMBL" id="BAPV01000061">
    <property type="protein sequence ID" value="GBQ93832.1"/>
    <property type="molecule type" value="Genomic_DNA"/>
</dbReference>
<dbReference type="Gene3D" id="3.40.50.12780">
    <property type="entry name" value="N-terminal domain of ligase-like"/>
    <property type="match status" value="1"/>
</dbReference>
<comment type="caution">
    <text evidence="3">The sequence shown here is derived from an EMBL/GenBank/DDBJ whole genome shotgun (WGS) entry which is preliminary data.</text>
</comment>
<dbReference type="PANTHER" id="PTHR22754:SF32">
    <property type="entry name" value="DISCO-INTERACTING PROTEIN 2"/>
    <property type="match status" value="1"/>
</dbReference>
<accession>A0ABQ0Q6P8</accession>
<feature type="domain" description="AMP-dependent synthetase/ligase" evidence="2">
    <location>
        <begin position="45"/>
        <end position="419"/>
    </location>
</feature>
<sequence>MYEEEQALVGIEAWKQRTLVDLLHFRRLTRHESSIFLFLGDGENVTETLSAAELHDRACLAAAHLTRILPAPARIVLLFENGIEYIVAFFACLYAGHVPVSGIYPSAIGATERFTFILHDSDARAVLGKRETLTLFHQAGRDASKVKWIPLESALSAPKPAEPVPLKSEDLALVQYTSGSTENPKGVCLTHRNICHNIHAQLISFQYQDNDTGLSWLPFTHDMGLVGAVLPALAAGNPFYFMAPDKFIERPSRWLAAISRYGATISGGPDFAYRYCARLPEKEIASGWDLSRWSVAFNGSENISPDTLGKFSQRFAPQGFRASSFYPCYGLAENALLVTSGRKGAGVNLVSFDRTALSHGKAVPRPDADGDDVSLLASCGTAHEDQCVIIVDPDARTPLPEGHVGEIWIDSPSVSSGYLNNPLRNAHCFVTKDGIRYLRTQDFGFMYRGELFHVGRLSEKFTYEGNVYYTNDIALALSQALDSALCIVVPPDLPVRDLPTLIIEIGSPDPLATMRETLGEVMKTYRIARFDFYVVRKGYVIRTPSGKIRADLTLENILNEKSSILASGDTCLPVATGIERMI</sequence>
<dbReference type="Pfam" id="PF00501">
    <property type="entry name" value="AMP-binding"/>
    <property type="match status" value="1"/>
</dbReference>
<reference evidence="3" key="1">
    <citation type="submission" date="2013-04" db="EMBL/GenBank/DDBJ databases">
        <title>The genome sequencing project of 58 acetic acid bacteria.</title>
        <authorList>
            <person name="Okamoto-Kainuma A."/>
            <person name="Ishikawa M."/>
            <person name="Umino S."/>
            <person name="Koizumi Y."/>
            <person name="Shiwa Y."/>
            <person name="Yoshikawa H."/>
            <person name="Matsutani M."/>
            <person name="Matsushita K."/>
        </authorList>
    </citation>
    <scope>NUCLEOTIDE SEQUENCE</scope>
    <source>
        <strain evidence="3">NRIC 0535</strain>
    </source>
</reference>
<dbReference type="InterPro" id="IPR042099">
    <property type="entry name" value="ANL_N_sf"/>
</dbReference>
<keyword evidence="4" id="KW-1185">Reference proteome</keyword>
<gene>
    <name evidence="3" type="ORF">AA0535_2957</name>
</gene>
<evidence type="ECO:0000313" key="4">
    <source>
        <dbReference type="Proteomes" id="UP001062776"/>
    </source>
</evidence>
<dbReference type="SUPFAM" id="SSF56801">
    <property type="entry name" value="Acetyl-CoA synthetase-like"/>
    <property type="match status" value="1"/>
</dbReference>
<dbReference type="RefSeq" id="WP_264817499.1">
    <property type="nucleotide sequence ID" value="NZ_BAPV01000061.1"/>
</dbReference>
<evidence type="ECO:0000256" key="1">
    <source>
        <dbReference type="ARBA" id="ARBA00006432"/>
    </source>
</evidence>
<evidence type="ECO:0000259" key="2">
    <source>
        <dbReference type="Pfam" id="PF00501"/>
    </source>
</evidence>
<name>A0ABQ0Q6P8_9PROT</name>
<protein>
    <submittedName>
        <fullName evidence="3">Acyl-CoA synthetase</fullName>
    </submittedName>
</protein>
<dbReference type="PANTHER" id="PTHR22754">
    <property type="entry name" value="DISCO-INTERACTING PROTEIN 2 DIP2 -RELATED"/>
    <property type="match status" value="1"/>
</dbReference>
<evidence type="ECO:0000313" key="3">
    <source>
        <dbReference type="EMBL" id="GBQ93832.1"/>
    </source>
</evidence>
<proteinExistence type="inferred from homology"/>
<comment type="similarity">
    <text evidence="1">Belongs to the ATP-dependent AMP-binding enzyme family.</text>
</comment>
<dbReference type="Proteomes" id="UP001062776">
    <property type="component" value="Unassembled WGS sequence"/>
</dbReference>
<dbReference type="InterPro" id="IPR000873">
    <property type="entry name" value="AMP-dep_synth/lig_dom"/>
</dbReference>